<proteinExistence type="inferred from homology"/>
<feature type="transmembrane region" description="Helical" evidence="9">
    <location>
        <begin position="420"/>
        <end position="439"/>
    </location>
</feature>
<evidence type="ECO:0000256" key="7">
    <source>
        <dbReference type="ARBA" id="ARBA00023136"/>
    </source>
</evidence>
<comment type="similarity">
    <text evidence="2 8">Belongs to the sodium:solute symporter (SSF) (TC 2.A.21) family.</text>
</comment>
<feature type="transmembrane region" description="Helical" evidence="9">
    <location>
        <begin position="45"/>
        <end position="64"/>
    </location>
</feature>
<keyword evidence="4" id="KW-1003">Cell membrane</keyword>
<feature type="transmembrane region" description="Helical" evidence="9">
    <location>
        <begin position="365"/>
        <end position="383"/>
    </location>
</feature>
<name>A0A084JJ53_9FIRM</name>
<evidence type="ECO:0000256" key="6">
    <source>
        <dbReference type="ARBA" id="ARBA00022989"/>
    </source>
</evidence>
<keyword evidence="11" id="KW-1185">Reference proteome</keyword>
<dbReference type="GO" id="GO:0046942">
    <property type="term" value="P:carboxylic acid transport"/>
    <property type="evidence" value="ECO:0007669"/>
    <property type="project" value="UniProtKB-ARBA"/>
</dbReference>
<feature type="transmembrane region" description="Helical" evidence="9">
    <location>
        <begin position="221"/>
        <end position="240"/>
    </location>
</feature>
<accession>A0A084JJ53</accession>
<feature type="transmembrane region" description="Helical" evidence="9">
    <location>
        <begin position="76"/>
        <end position="97"/>
    </location>
</feature>
<dbReference type="OrthoDB" id="9810181at2"/>
<dbReference type="CDD" id="cd10322">
    <property type="entry name" value="SLC5sbd"/>
    <property type="match status" value="1"/>
</dbReference>
<dbReference type="InterPro" id="IPR038377">
    <property type="entry name" value="Na/Glc_symporter_sf"/>
</dbReference>
<keyword evidence="7 9" id="KW-0472">Membrane</keyword>
<feature type="transmembrane region" description="Helical" evidence="9">
    <location>
        <begin position="451"/>
        <end position="470"/>
    </location>
</feature>
<evidence type="ECO:0000256" key="9">
    <source>
        <dbReference type="SAM" id="Phobius"/>
    </source>
</evidence>
<keyword evidence="5 9" id="KW-0812">Transmembrane</keyword>
<dbReference type="PANTHER" id="PTHR48086:SF7">
    <property type="entry name" value="SODIUM-SOLUTE SYMPORTER-RELATED"/>
    <property type="match status" value="1"/>
</dbReference>
<dbReference type="STRING" id="29354.IO98_17730"/>
<comment type="subcellular location">
    <subcellularLocation>
        <location evidence="1">Membrane</location>
        <topology evidence="1">Multi-pass membrane protein</topology>
    </subcellularLocation>
</comment>
<evidence type="ECO:0000256" key="2">
    <source>
        <dbReference type="ARBA" id="ARBA00006434"/>
    </source>
</evidence>
<dbReference type="EMBL" id="JPME01000022">
    <property type="protein sequence ID" value="KEZ88987.1"/>
    <property type="molecule type" value="Genomic_DNA"/>
</dbReference>
<feature type="transmembrane region" description="Helical" evidence="9">
    <location>
        <begin position="180"/>
        <end position="201"/>
    </location>
</feature>
<feature type="transmembrane region" description="Helical" evidence="9">
    <location>
        <begin position="150"/>
        <end position="173"/>
    </location>
</feature>
<gene>
    <name evidence="10" type="ORF">IO98_17730</name>
</gene>
<sequence length="485" mass="51976">MGANVVVTAIVIVYLLLMLWIGWYSSTKISTNTDFLVAGRRLGPLLMAGTLAATEIGGGSSLGVVQNGMSGFGLSAAWYIITMGIAFSILSFVAPRFRAATVKTVPEYFRRRYNKTCGIITAIIMLLPLVGLTAGQFIASAVILSTMLGIDYQVAVIIVAVVVTVYSIMGGLWSVTLTDFVQVFLIVIGMIIAVPFALRYAGGWSNVTANIPEGTLSMFQGYDLFGIISLIIMYTATFSVGQEAVSRFYAARDEKAAREGAWLAALINFIYAFIPTILGIITLALMNMGKFSSEQFAEVGARYALPILAINTMPAVVCGLLFSGIISATMSSSDSDLLGAGSIFSNDIYKAVLKPDASSQSVMKVTKIVMCLVGVASMLIALFNTQSIVSILMFCFTLRAAGSFFPYVMGHYWKKASSAGTIASLIAGTIVVVYLEHISKGMLFGIKFSQPIIPGLIAALICFIIFSFAMPPKEETTELIPEEDD</sequence>
<dbReference type="Pfam" id="PF00474">
    <property type="entry name" value="SSF"/>
    <property type="match status" value="1"/>
</dbReference>
<feature type="transmembrane region" description="Helical" evidence="9">
    <location>
        <begin position="118"/>
        <end position="144"/>
    </location>
</feature>
<evidence type="ECO:0000313" key="10">
    <source>
        <dbReference type="EMBL" id="KEZ88987.1"/>
    </source>
</evidence>
<evidence type="ECO:0000256" key="8">
    <source>
        <dbReference type="RuleBase" id="RU362091"/>
    </source>
</evidence>
<comment type="caution">
    <text evidence="10">The sequence shown here is derived from an EMBL/GenBank/DDBJ whole genome shotgun (WGS) entry which is preliminary data.</text>
</comment>
<dbReference type="InterPro" id="IPR001734">
    <property type="entry name" value="Na/solute_symporter"/>
</dbReference>
<evidence type="ECO:0000256" key="3">
    <source>
        <dbReference type="ARBA" id="ARBA00022448"/>
    </source>
</evidence>
<keyword evidence="3" id="KW-0813">Transport</keyword>
<dbReference type="Gene3D" id="1.20.1730.10">
    <property type="entry name" value="Sodium/glucose cotransporter"/>
    <property type="match status" value="1"/>
</dbReference>
<dbReference type="PROSITE" id="PS50283">
    <property type="entry name" value="NA_SOLUT_SYMP_3"/>
    <property type="match status" value="1"/>
</dbReference>
<evidence type="ECO:0000256" key="5">
    <source>
        <dbReference type="ARBA" id="ARBA00022692"/>
    </source>
</evidence>
<evidence type="ECO:0000313" key="11">
    <source>
        <dbReference type="Proteomes" id="UP000028525"/>
    </source>
</evidence>
<evidence type="ECO:0000256" key="4">
    <source>
        <dbReference type="ARBA" id="ARBA00022475"/>
    </source>
</evidence>
<protein>
    <submittedName>
        <fullName evidence="10">Sodium:solute symporter</fullName>
    </submittedName>
</protein>
<dbReference type="PROSITE" id="PS00456">
    <property type="entry name" value="NA_SOLUT_SYMP_1"/>
    <property type="match status" value="1"/>
</dbReference>
<dbReference type="InterPro" id="IPR018212">
    <property type="entry name" value="Na/solute_symporter_CS"/>
</dbReference>
<dbReference type="PANTHER" id="PTHR48086">
    <property type="entry name" value="SODIUM/PROLINE SYMPORTER-RELATED"/>
    <property type="match status" value="1"/>
</dbReference>
<reference evidence="10 11" key="1">
    <citation type="submission" date="2014-07" db="EMBL/GenBank/DDBJ databases">
        <title>Draft genome of Clostridium celerecrescens 152B isolated from sediments associated with methane hydrate from Krishna Godavari basin.</title>
        <authorList>
            <person name="Honkalas V.S."/>
            <person name="Dabir A.P."/>
            <person name="Arora P."/>
            <person name="Dhakephalkar P.K."/>
        </authorList>
    </citation>
    <scope>NUCLEOTIDE SEQUENCE [LARGE SCALE GENOMIC DNA]</scope>
    <source>
        <strain evidence="10 11">152B</strain>
    </source>
</reference>
<feature type="transmembrane region" description="Helical" evidence="9">
    <location>
        <begin position="6"/>
        <end position="24"/>
    </location>
</feature>
<keyword evidence="6 9" id="KW-1133">Transmembrane helix</keyword>
<dbReference type="Proteomes" id="UP000028525">
    <property type="component" value="Unassembled WGS sequence"/>
</dbReference>
<dbReference type="AlphaFoldDB" id="A0A084JJ53"/>
<dbReference type="RefSeq" id="WP_038283338.1">
    <property type="nucleotide sequence ID" value="NZ_JPME01000022.1"/>
</dbReference>
<dbReference type="GO" id="GO:0022857">
    <property type="term" value="F:transmembrane transporter activity"/>
    <property type="evidence" value="ECO:0007669"/>
    <property type="project" value="InterPro"/>
</dbReference>
<feature type="transmembrane region" description="Helical" evidence="9">
    <location>
        <begin position="303"/>
        <end position="326"/>
    </location>
</feature>
<feature type="transmembrane region" description="Helical" evidence="9">
    <location>
        <begin position="261"/>
        <end position="283"/>
    </location>
</feature>
<organism evidence="10 11">
    <name type="scientific">Lacrimispora celerecrescens</name>
    <dbReference type="NCBI Taxonomy" id="29354"/>
    <lineage>
        <taxon>Bacteria</taxon>
        <taxon>Bacillati</taxon>
        <taxon>Bacillota</taxon>
        <taxon>Clostridia</taxon>
        <taxon>Lachnospirales</taxon>
        <taxon>Lachnospiraceae</taxon>
        <taxon>Lacrimispora</taxon>
    </lineage>
</organism>
<dbReference type="InterPro" id="IPR050277">
    <property type="entry name" value="Sodium:Solute_Symporter"/>
</dbReference>
<evidence type="ECO:0000256" key="1">
    <source>
        <dbReference type="ARBA" id="ARBA00004141"/>
    </source>
</evidence>
<dbReference type="GO" id="GO:0005886">
    <property type="term" value="C:plasma membrane"/>
    <property type="evidence" value="ECO:0007669"/>
    <property type="project" value="TreeGrafter"/>
</dbReference>